<evidence type="ECO:0000313" key="2">
    <source>
        <dbReference type="Proteomes" id="UP000234681"/>
    </source>
</evidence>
<reference evidence="2" key="1">
    <citation type="submission" date="2005-09" db="EMBL/GenBank/DDBJ databases">
        <authorList>
            <person name="Mural R.J."/>
            <person name="Li P.W."/>
            <person name="Adams M.D."/>
            <person name="Amanatides P.G."/>
            <person name="Baden-Tillson H."/>
            <person name="Barnstead M."/>
            <person name="Chin S.H."/>
            <person name="Dew I."/>
            <person name="Evans C.A."/>
            <person name="Ferriera S."/>
            <person name="Flanigan M."/>
            <person name="Fosler C."/>
            <person name="Glodek A."/>
            <person name="Gu Z."/>
            <person name="Holt R.A."/>
            <person name="Jennings D."/>
            <person name="Kraft C.L."/>
            <person name="Lu F."/>
            <person name="Nguyen T."/>
            <person name="Nusskern D.R."/>
            <person name="Pfannkoch C.M."/>
            <person name="Sitter C."/>
            <person name="Sutton G.G."/>
            <person name="Venter J.C."/>
            <person name="Wang Z."/>
            <person name="Woodage T."/>
            <person name="Zheng X.H."/>
            <person name="Zhong F."/>
        </authorList>
    </citation>
    <scope>NUCLEOTIDE SEQUENCE [LARGE SCALE GENOMIC DNA]</scope>
    <source>
        <strain>BN</strain>
        <strain evidence="2">Sprague-Dawley</strain>
    </source>
</reference>
<dbReference type="Proteomes" id="UP000234681">
    <property type="component" value="Chromosome 9"/>
</dbReference>
<proteinExistence type="predicted"/>
<gene>
    <name evidence="1" type="ORF">rCG_23871</name>
</gene>
<dbReference type="PANTHER" id="PTHR46189">
    <property type="entry name" value="LD41958P"/>
    <property type="match status" value="1"/>
</dbReference>
<sequence>MNFIKTYPAHQNRVSAIVFSLAAEWVVSTGHDKCVSWMCTRSGNMLGRHFFSSWASCLQYPSKCQTFLPTLSYFAARLGMELLVVLKTE</sequence>
<dbReference type="EMBL" id="CH474004">
    <property type="protein sequence ID" value="EDL75486.1"/>
    <property type="molecule type" value="Genomic_DNA"/>
</dbReference>
<dbReference type="SUPFAM" id="SSF50978">
    <property type="entry name" value="WD40 repeat-like"/>
    <property type="match status" value="1"/>
</dbReference>
<dbReference type="InterPro" id="IPR042234">
    <property type="entry name" value="WDFY1/WDFY2"/>
</dbReference>
<dbReference type="InterPro" id="IPR015943">
    <property type="entry name" value="WD40/YVTN_repeat-like_dom_sf"/>
</dbReference>
<dbReference type="AlphaFoldDB" id="A6JW78"/>
<dbReference type="PANTHER" id="PTHR46189:SF2">
    <property type="entry name" value="WD REPEAT AND FYVE DOMAIN-CONTAINING PROTEIN 1"/>
    <property type="match status" value="1"/>
</dbReference>
<protein>
    <submittedName>
        <fullName evidence="1">RCG23871</fullName>
    </submittedName>
</protein>
<dbReference type="Gene3D" id="2.130.10.10">
    <property type="entry name" value="YVTN repeat-like/Quinoprotein amine dehydrogenase"/>
    <property type="match status" value="1"/>
</dbReference>
<name>A6JW78_RAT</name>
<accession>A6JW78</accession>
<dbReference type="InterPro" id="IPR036322">
    <property type="entry name" value="WD40_repeat_dom_sf"/>
</dbReference>
<organism evidence="1 2">
    <name type="scientific">Rattus norvegicus</name>
    <name type="common">Rat</name>
    <dbReference type="NCBI Taxonomy" id="10116"/>
    <lineage>
        <taxon>Eukaryota</taxon>
        <taxon>Metazoa</taxon>
        <taxon>Chordata</taxon>
        <taxon>Craniata</taxon>
        <taxon>Vertebrata</taxon>
        <taxon>Euteleostomi</taxon>
        <taxon>Mammalia</taxon>
        <taxon>Eutheria</taxon>
        <taxon>Euarchontoglires</taxon>
        <taxon>Glires</taxon>
        <taxon>Rodentia</taxon>
        <taxon>Myomorpha</taxon>
        <taxon>Muroidea</taxon>
        <taxon>Muridae</taxon>
        <taxon>Murinae</taxon>
        <taxon>Rattus</taxon>
    </lineage>
</organism>
<evidence type="ECO:0000313" key="1">
    <source>
        <dbReference type="EMBL" id="EDL75486.1"/>
    </source>
</evidence>